<feature type="domain" description="ABC transporter" evidence="5">
    <location>
        <begin position="3"/>
        <end position="229"/>
    </location>
</feature>
<keyword evidence="4 6" id="KW-0067">ATP-binding</keyword>
<dbReference type="Proteomes" id="UP000199544">
    <property type="component" value="Unassembled WGS sequence"/>
</dbReference>
<evidence type="ECO:0000256" key="1">
    <source>
        <dbReference type="ARBA" id="ARBA00005417"/>
    </source>
</evidence>
<dbReference type="STRING" id="459525.SAMN04488137_0204"/>
<keyword evidence="2" id="KW-0813">Transport</keyword>
<evidence type="ECO:0000259" key="5">
    <source>
        <dbReference type="PROSITE" id="PS50893"/>
    </source>
</evidence>
<proteinExistence type="inferred from homology"/>
<dbReference type="SUPFAM" id="SSF52540">
    <property type="entry name" value="P-loop containing nucleoside triphosphate hydrolases"/>
    <property type="match status" value="1"/>
</dbReference>
<dbReference type="Pfam" id="PF00005">
    <property type="entry name" value="ABC_tran"/>
    <property type="match status" value="1"/>
</dbReference>
<evidence type="ECO:0000256" key="4">
    <source>
        <dbReference type="ARBA" id="ARBA00022840"/>
    </source>
</evidence>
<sequence>MSLNLKNVNKSFGKTHAVSDFTVNLPKGQVLGLLGRNGAGKTTTIKMILGLLVPDTGEIFWEGAPLDREKISIGYLPEERGLYQKSKVSDQLRYFAELEGMDRQKANQAIDYWLEKLEIPEHKEKKASDLSKGNQQKIQLIATLIHDPELLILDEPFSGLDPVNANMLASIIEEQVKMKKTVILSSHRMEQIETFCEKVCLMKDGKTVIEGNLSEIKQDYGYRNLTLHNDGELENKLQEWNMIFEKSLNEVKLKVRDESEAFELFGRLHSANIPIRYFKMLEPTLNEIFLEKVK</sequence>
<dbReference type="AlphaFoldDB" id="A0A1G9TC89"/>
<reference evidence="7" key="1">
    <citation type="submission" date="2016-10" db="EMBL/GenBank/DDBJ databases">
        <authorList>
            <person name="Varghese N."/>
            <person name="Submissions S."/>
        </authorList>
    </citation>
    <scope>NUCLEOTIDE SEQUENCE [LARGE SCALE GENOMIC DNA]</scope>
    <source>
        <strain evidence="7">CGMCC 1.6854</strain>
    </source>
</reference>
<dbReference type="EMBL" id="FNHW01000001">
    <property type="protein sequence ID" value="SDM45276.1"/>
    <property type="molecule type" value="Genomic_DNA"/>
</dbReference>
<dbReference type="InterPro" id="IPR003439">
    <property type="entry name" value="ABC_transporter-like_ATP-bd"/>
</dbReference>
<dbReference type="PROSITE" id="PS50893">
    <property type="entry name" value="ABC_TRANSPORTER_2"/>
    <property type="match status" value="1"/>
</dbReference>
<accession>A0A1G9TC89</accession>
<dbReference type="GO" id="GO:0016887">
    <property type="term" value="F:ATP hydrolysis activity"/>
    <property type="evidence" value="ECO:0007669"/>
    <property type="project" value="InterPro"/>
</dbReference>
<evidence type="ECO:0000256" key="3">
    <source>
        <dbReference type="ARBA" id="ARBA00022741"/>
    </source>
</evidence>
<dbReference type="InterPro" id="IPR003593">
    <property type="entry name" value="AAA+_ATPase"/>
</dbReference>
<keyword evidence="3" id="KW-0547">Nucleotide-binding</keyword>
<dbReference type="OrthoDB" id="9801987at2"/>
<dbReference type="InterPro" id="IPR017871">
    <property type="entry name" value="ABC_transporter-like_CS"/>
</dbReference>
<dbReference type="GO" id="GO:0005524">
    <property type="term" value="F:ATP binding"/>
    <property type="evidence" value="ECO:0007669"/>
    <property type="project" value="UniProtKB-KW"/>
</dbReference>
<dbReference type="InterPro" id="IPR050763">
    <property type="entry name" value="ABC_transporter_ATP-binding"/>
</dbReference>
<organism evidence="6 7">
    <name type="scientific">Fictibacillus solisalsi</name>
    <dbReference type="NCBI Taxonomy" id="459525"/>
    <lineage>
        <taxon>Bacteria</taxon>
        <taxon>Bacillati</taxon>
        <taxon>Bacillota</taxon>
        <taxon>Bacilli</taxon>
        <taxon>Bacillales</taxon>
        <taxon>Fictibacillaceae</taxon>
        <taxon>Fictibacillus</taxon>
    </lineage>
</organism>
<dbReference type="Pfam" id="PF13732">
    <property type="entry name" value="DrrA1-3_C"/>
    <property type="match status" value="1"/>
</dbReference>
<dbReference type="Gene3D" id="3.40.50.300">
    <property type="entry name" value="P-loop containing nucleotide triphosphate hydrolases"/>
    <property type="match status" value="1"/>
</dbReference>
<evidence type="ECO:0000313" key="6">
    <source>
        <dbReference type="EMBL" id="SDM45276.1"/>
    </source>
</evidence>
<dbReference type="RefSeq" id="WP_090231884.1">
    <property type="nucleotide sequence ID" value="NZ_FNHW01000001.1"/>
</dbReference>
<protein>
    <submittedName>
        <fullName evidence="6">ABC-2 type transport system ATP-binding protein</fullName>
    </submittedName>
</protein>
<name>A0A1G9TC89_9BACL</name>
<evidence type="ECO:0000256" key="2">
    <source>
        <dbReference type="ARBA" id="ARBA00022448"/>
    </source>
</evidence>
<dbReference type="InterPro" id="IPR025302">
    <property type="entry name" value="DrrA1/2-like_C"/>
</dbReference>
<gene>
    <name evidence="6" type="ORF">SAMN04488137_0204</name>
</gene>
<keyword evidence="7" id="KW-1185">Reference proteome</keyword>
<dbReference type="PANTHER" id="PTHR42711">
    <property type="entry name" value="ABC TRANSPORTER ATP-BINDING PROTEIN"/>
    <property type="match status" value="1"/>
</dbReference>
<dbReference type="PANTHER" id="PTHR42711:SF5">
    <property type="entry name" value="ABC TRANSPORTER ATP-BINDING PROTEIN NATA"/>
    <property type="match status" value="1"/>
</dbReference>
<dbReference type="PROSITE" id="PS00211">
    <property type="entry name" value="ABC_TRANSPORTER_1"/>
    <property type="match status" value="1"/>
</dbReference>
<dbReference type="SMART" id="SM00382">
    <property type="entry name" value="AAA"/>
    <property type="match status" value="1"/>
</dbReference>
<dbReference type="InterPro" id="IPR027417">
    <property type="entry name" value="P-loop_NTPase"/>
</dbReference>
<evidence type="ECO:0000313" key="7">
    <source>
        <dbReference type="Proteomes" id="UP000199544"/>
    </source>
</evidence>
<comment type="similarity">
    <text evidence="1">Belongs to the ABC transporter superfamily.</text>
</comment>